<keyword evidence="4" id="KW-1185">Reference proteome</keyword>
<evidence type="ECO:0000313" key="4">
    <source>
        <dbReference type="Proteomes" id="UP001165283"/>
    </source>
</evidence>
<gene>
    <name evidence="3" type="ORF">KDL28_01355</name>
</gene>
<dbReference type="PANTHER" id="PTHR39324">
    <property type="entry name" value="CALCIUM DODECIN"/>
    <property type="match status" value="1"/>
</dbReference>
<feature type="domain" description="DUF222" evidence="2">
    <location>
        <begin position="32"/>
        <end position="341"/>
    </location>
</feature>
<dbReference type="InterPro" id="IPR003870">
    <property type="entry name" value="DUF222"/>
</dbReference>
<organism evidence="3 4">
    <name type="scientific">Pseudonocardia humida</name>
    <dbReference type="NCBI Taxonomy" id="2800819"/>
    <lineage>
        <taxon>Bacteria</taxon>
        <taxon>Bacillati</taxon>
        <taxon>Actinomycetota</taxon>
        <taxon>Actinomycetes</taxon>
        <taxon>Pseudonocardiales</taxon>
        <taxon>Pseudonocardiaceae</taxon>
        <taxon>Pseudonocardia</taxon>
    </lineage>
</organism>
<dbReference type="InterPro" id="IPR025543">
    <property type="entry name" value="Dodecin-like"/>
</dbReference>
<evidence type="ECO:0000313" key="3">
    <source>
        <dbReference type="EMBL" id="MCO1653694.1"/>
    </source>
</evidence>
<dbReference type="Gene3D" id="3.30.1660.10">
    <property type="entry name" value="Flavin-binding protein dodecin"/>
    <property type="match status" value="1"/>
</dbReference>
<dbReference type="Pfam" id="PF02720">
    <property type="entry name" value="DUF222"/>
    <property type="match status" value="1"/>
</dbReference>
<dbReference type="Proteomes" id="UP001165283">
    <property type="component" value="Unassembled WGS sequence"/>
</dbReference>
<dbReference type="PANTHER" id="PTHR39324:SF1">
    <property type="entry name" value="CALCIUM DODECIN"/>
    <property type="match status" value="1"/>
</dbReference>
<feature type="region of interest" description="Disordered" evidence="1">
    <location>
        <begin position="354"/>
        <end position="513"/>
    </location>
</feature>
<comment type="caution">
    <text evidence="3">The sequence shown here is derived from an EMBL/GenBank/DDBJ whole genome shotgun (WGS) entry which is preliminary data.</text>
</comment>
<proteinExistence type="predicted"/>
<protein>
    <submittedName>
        <fullName evidence="3">DUF222 domain-containing protein</fullName>
    </submittedName>
</protein>
<feature type="compositionally biased region" description="Basic and acidic residues" evidence="1">
    <location>
        <begin position="420"/>
        <end position="434"/>
    </location>
</feature>
<dbReference type="Pfam" id="PF07311">
    <property type="entry name" value="Dodecin"/>
    <property type="match status" value="1"/>
</dbReference>
<dbReference type="InterPro" id="IPR050049">
    <property type="entry name" value="Dodecin_bact"/>
</dbReference>
<dbReference type="InterPro" id="IPR009923">
    <property type="entry name" value="Dodecin"/>
</dbReference>
<reference evidence="3" key="1">
    <citation type="submission" date="2021-04" db="EMBL/GenBank/DDBJ databases">
        <title>Pseudonocardia sp. nov., isolated from sandy soil of mangrove forest.</title>
        <authorList>
            <person name="Zan Z."/>
            <person name="Huang R."/>
            <person name="Liu W."/>
        </authorList>
    </citation>
    <scope>NUCLEOTIDE SEQUENCE</scope>
    <source>
        <strain evidence="3">S2-4</strain>
    </source>
</reference>
<accession>A0ABT0ZSK2</accession>
<dbReference type="EMBL" id="JAGSOV010000005">
    <property type="protein sequence ID" value="MCO1653694.1"/>
    <property type="molecule type" value="Genomic_DNA"/>
</dbReference>
<sequence length="590" mass="61920">MSPAELAATADRIRAVTVGLRENGSDQDALDALAATRELTRAISQLQVEAVAVLQRSGAFAAAGHRRPDSAVASVLTVDRGRAREIVRAAEHVAARVDLQGQVLPPVLPAMAAAFSAGSASLQQVDLIARLLDSPAARRIPPYAWTGIEEQIAAVADTSTPTELARFGAELVRAYDQDGAEPDDREPVQVNELRLTPLPGGGGKISGVFTDPVRYAMIATVVDAKATPRTAQDPRSAAERNADALTEICGFVATHGDTILPTTAGERPHIAVTVRLADLENRARAACLDLGDTPTPAALRALCCDAKVIPIVLDGDSQPLDIGREARTIPLPIRRAIVARDHGCAHPGCDRPPSWCESTTSKNGPAAATPKPTTSSCCAGHTTKRSTPRNGPYASPATAYPNSFRPRGSTKNANPGATPEPDHPDASTRLDQHRTPTPAGVCPVFRADPVGTGAHPGPEAPAVTSARAGAAGGKRDTAEASSSAGSSSARRSHRAGVAPPPPPPEGGVRTHPDEFRRSAMSNHVYHVTEVVGTSPTSVDDAIRSAISRSSQTLRNLDWFETTEIRGHLDGGEIKHFQVTLKVGFRLEELS</sequence>
<name>A0ABT0ZSK2_9PSEU</name>
<evidence type="ECO:0000259" key="2">
    <source>
        <dbReference type="Pfam" id="PF02720"/>
    </source>
</evidence>
<dbReference type="InterPro" id="IPR036694">
    <property type="entry name" value="Dodecin-like_sf"/>
</dbReference>
<dbReference type="NCBIfam" id="NF043052">
    <property type="entry name" value="DodecBact"/>
    <property type="match status" value="1"/>
</dbReference>
<dbReference type="SUPFAM" id="SSF89807">
    <property type="entry name" value="Dodecin-like"/>
    <property type="match status" value="1"/>
</dbReference>
<feature type="compositionally biased region" description="Low complexity" evidence="1">
    <location>
        <begin position="479"/>
        <end position="489"/>
    </location>
</feature>
<evidence type="ECO:0000256" key="1">
    <source>
        <dbReference type="SAM" id="MobiDB-lite"/>
    </source>
</evidence>